<evidence type="ECO:0000313" key="2">
    <source>
        <dbReference type="EMBL" id="AHF02319.1"/>
    </source>
</evidence>
<evidence type="ECO:0000256" key="1">
    <source>
        <dbReference type="SAM" id="Phobius"/>
    </source>
</evidence>
<keyword evidence="1" id="KW-0472">Membrane</keyword>
<reference evidence="2 3" key="1">
    <citation type="submission" date="2013-12" db="EMBL/GenBank/DDBJ databases">
        <authorList>
            <consortium name="DOE Joint Genome Institute"/>
            <person name="Kappler U."/>
            <person name="Huntemann M."/>
            <person name="Han J."/>
            <person name="Chen A."/>
            <person name="Kyrpides N."/>
            <person name="Mavromatis K."/>
            <person name="Markowitz V."/>
            <person name="Palaniappan K."/>
            <person name="Ivanova N."/>
            <person name="Schaumberg A."/>
            <person name="Pati A."/>
            <person name="Liolios K."/>
            <person name="Nordberg H.P."/>
            <person name="Cantor M.N."/>
            <person name="Hua S.X."/>
            <person name="Woyke T."/>
        </authorList>
    </citation>
    <scope>NUCLEOTIDE SEQUENCE [LARGE SCALE GENOMIC DNA]</scope>
    <source>
        <strain evidence="3">AL2</strain>
    </source>
</reference>
<feature type="transmembrane region" description="Helical" evidence="1">
    <location>
        <begin position="20"/>
        <end position="37"/>
    </location>
</feature>
<dbReference type="AlphaFoldDB" id="W0DZA8"/>
<evidence type="ECO:0000313" key="3">
    <source>
        <dbReference type="Proteomes" id="UP000005380"/>
    </source>
</evidence>
<dbReference type="InParanoid" id="W0DZA8"/>
<keyword evidence="1" id="KW-1133">Transmembrane helix</keyword>
<keyword evidence="3" id="KW-1185">Reference proteome</keyword>
<dbReference type="EMBL" id="CP007030">
    <property type="protein sequence ID" value="AHF02319.1"/>
    <property type="molecule type" value="Genomic_DNA"/>
</dbReference>
<dbReference type="Proteomes" id="UP000005380">
    <property type="component" value="Chromosome"/>
</dbReference>
<protein>
    <submittedName>
        <fullName evidence="2">Uncharacterized protein</fullName>
    </submittedName>
</protein>
<keyword evidence="1" id="KW-0812">Transmembrane</keyword>
<sequence length="52" mass="6201">MAITHQLVILIDELATVMPWIKFAYFSMVYVYFRHIFSAKNNKNKHIVIICK</sequence>
<dbReference type="KEGG" id="tao:THIAE_06995"/>
<dbReference type="STRING" id="717772.THIAE_06995"/>
<organism evidence="2 3">
    <name type="scientific">Thiomicrospira aerophila AL3</name>
    <dbReference type="NCBI Taxonomy" id="717772"/>
    <lineage>
        <taxon>Bacteria</taxon>
        <taxon>Pseudomonadati</taxon>
        <taxon>Pseudomonadota</taxon>
        <taxon>Gammaproteobacteria</taxon>
        <taxon>Thiotrichales</taxon>
        <taxon>Piscirickettsiaceae</taxon>
        <taxon>Thiomicrospira</taxon>
    </lineage>
</organism>
<proteinExistence type="predicted"/>
<gene>
    <name evidence="2" type="ORF">THIAE_06995</name>
</gene>
<name>W0DZA8_9GAMM</name>
<dbReference type="HOGENOM" id="CLU_3085779_0_0_6"/>
<accession>W0DZA8</accession>